<organism evidence="3 4">
    <name type="scientific">Coleophoma cylindrospora</name>
    <dbReference type="NCBI Taxonomy" id="1849047"/>
    <lineage>
        <taxon>Eukaryota</taxon>
        <taxon>Fungi</taxon>
        <taxon>Dikarya</taxon>
        <taxon>Ascomycota</taxon>
        <taxon>Pezizomycotina</taxon>
        <taxon>Leotiomycetes</taxon>
        <taxon>Helotiales</taxon>
        <taxon>Dermateaceae</taxon>
        <taxon>Coleophoma</taxon>
    </lineage>
</organism>
<dbReference type="InterPro" id="IPR053137">
    <property type="entry name" value="NLR-like"/>
</dbReference>
<dbReference type="Pfam" id="PF06985">
    <property type="entry name" value="HET"/>
    <property type="match status" value="1"/>
</dbReference>
<dbReference type="SUPFAM" id="SSF52540">
    <property type="entry name" value="P-loop containing nucleoside triphosphate hydrolases"/>
    <property type="match status" value="1"/>
</dbReference>
<protein>
    <recommendedName>
        <fullName evidence="5">HET-domain-containing protein</fullName>
    </recommendedName>
</protein>
<dbReference type="PANTHER" id="PTHR46082">
    <property type="entry name" value="ATP/GTP-BINDING PROTEIN-RELATED"/>
    <property type="match status" value="1"/>
</dbReference>
<dbReference type="Gene3D" id="1.25.40.10">
    <property type="entry name" value="Tetratricopeptide repeat domain"/>
    <property type="match status" value="1"/>
</dbReference>
<dbReference type="Proteomes" id="UP000256645">
    <property type="component" value="Unassembled WGS sequence"/>
</dbReference>
<gene>
    <name evidence="3" type="ORF">BP6252_11143</name>
</gene>
<evidence type="ECO:0000313" key="4">
    <source>
        <dbReference type="Proteomes" id="UP000256645"/>
    </source>
</evidence>
<dbReference type="Pfam" id="PF13374">
    <property type="entry name" value="TPR_10"/>
    <property type="match status" value="2"/>
</dbReference>
<dbReference type="EMBL" id="PDLM01000013">
    <property type="protein sequence ID" value="RDW63598.1"/>
    <property type="molecule type" value="Genomic_DNA"/>
</dbReference>
<evidence type="ECO:0008006" key="5">
    <source>
        <dbReference type="Google" id="ProtNLM"/>
    </source>
</evidence>
<dbReference type="Gene3D" id="3.40.50.300">
    <property type="entry name" value="P-loop containing nucleotide triphosphate hydrolases"/>
    <property type="match status" value="1"/>
</dbReference>
<sequence length="857" mass="98425">MSIRLLQRDDHGTFGLTEYTSPVTPPYAILSHTWGRDGEEVTFADIENDSEKTKAGYEKLRFCAERAFHDNLKYFWVDTCCINKSDGVELQHAINSMFRWYQNAERCYVYLSDLHDTENDQLFSVSWQEAFRRSRWFTRGWTVQELLAPNSVEFFTKAHVRIGDKKSLEQEIHEITKIPIKALQGCPLSNFTVEERMSWVQGRETKYEEDKVYSLQGIFDVHIPLIYGEGWKKASMRLRREIQESSKSQSIFPKDGASWIVPFNRNPNFTGRESLLAVLEEKLFVAGQPTKYTVTGLGGVGKTQLVLELVYRIKDKHRACSVIWIPATNIESLHQAYFDIARQLSIPGWEDTTTDAKKLIQSYLSDESAGQWLLVFDNADDINMWITKSGSEAGASRLIDCLPRSEQGCIVFTSRDRKTAVKLAQHNVIEVPEMNEEMATQLLQKSLIDTDLIKNNKADATALLERLTYLPLAIVQAVAYINENGITFADYLVLLADQEEEVIDLLSEEFEDEWRYRELKNPVAITWLISFEQIRQRDSLAAEYLSFMCCIEPKDIPQSILPPGPSRKKEIEAIGTLDAYSFVTKRPADLALDLHRLVHLSMRNWLRKENSLSQAMESVIVRLREIFPDSDEYKNIKVWRTYLPHARYVLDSDLVDKDHQMRIDLLWKYGTCLYAEGRWNEAEAIITEVLGIERRVLEADHPDTLTSMANLASTYRNQGRWEAAEDLEVQVLETRKKRLGADHPSTLTSMANLASTYWNQGLWEAAEELEVQVLETSKKRLGADHPDTLTSMANLAITWREQGRNNEGLQLLDECLVLQTQVLGPNHYDTLSSRDVLLEWQTEGETIEALPSNSLDM</sequence>
<dbReference type="SUPFAM" id="SSF48452">
    <property type="entry name" value="TPR-like"/>
    <property type="match status" value="1"/>
</dbReference>
<dbReference type="PANTHER" id="PTHR46082:SF6">
    <property type="entry name" value="AAA+ ATPASE DOMAIN-CONTAINING PROTEIN-RELATED"/>
    <property type="match status" value="1"/>
</dbReference>
<feature type="domain" description="Heterokaryon incompatibility" evidence="2">
    <location>
        <begin position="27"/>
        <end position="119"/>
    </location>
</feature>
<dbReference type="Pfam" id="PF13424">
    <property type="entry name" value="TPR_12"/>
    <property type="match status" value="1"/>
</dbReference>
<dbReference type="InterPro" id="IPR011990">
    <property type="entry name" value="TPR-like_helical_dom_sf"/>
</dbReference>
<reference evidence="3 4" key="1">
    <citation type="journal article" date="2018" name="IMA Fungus">
        <title>IMA Genome-F 9: Draft genome sequence of Annulohypoxylon stygium, Aspergillus mulundensis, Berkeleyomyces basicola (syn. Thielaviopsis basicola), Ceratocystis smalleyi, two Cercospora beticola strains, Coleophoma cylindrospora, Fusarium fracticaudum, Phialophora cf. hyalina, and Morchella septimelata.</title>
        <authorList>
            <person name="Wingfield B.D."/>
            <person name="Bills G.F."/>
            <person name="Dong Y."/>
            <person name="Huang W."/>
            <person name="Nel W.J."/>
            <person name="Swalarsk-Parry B.S."/>
            <person name="Vaghefi N."/>
            <person name="Wilken P.M."/>
            <person name="An Z."/>
            <person name="de Beer Z.W."/>
            <person name="De Vos L."/>
            <person name="Chen L."/>
            <person name="Duong T.A."/>
            <person name="Gao Y."/>
            <person name="Hammerbacher A."/>
            <person name="Kikkert J.R."/>
            <person name="Li Y."/>
            <person name="Li H."/>
            <person name="Li K."/>
            <person name="Li Q."/>
            <person name="Liu X."/>
            <person name="Ma X."/>
            <person name="Naidoo K."/>
            <person name="Pethybridge S.J."/>
            <person name="Sun J."/>
            <person name="Steenkamp E.T."/>
            <person name="van der Nest M.A."/>
            <person name="van Wyk S."/>
            <person name="Wingfield M.J."/>
            <person name="Xiong C."/>
            <person name="Yue Q."/>
            <person name="Zhang X."/>
        </authorList>
    </citation>
    <scope>NUCLEOTIDE SEQUENCE [LARGE SCALE GENOMIC DNA]</scope>
    <source>
        <strain evidence="3 4">BP6252</strain>
    </source>
</reference>
<dbReference type="GO" id="GO:0043531">
    <property type="term" value="F:ADP binding"/>
    <property type="evidence" value="ECO:0007669"/>
    <property type="project" value="InterPro"/>
</dbReference>
<name>A0A3D8QPJ3_9HELO</name>
<dbReference type="InterPro" id="IPR027417">
    <property type="entry name" value="P-loop_NTPase"/>
</dbReference>
<dbReference type="Pfam" id="PF00931">
    <property type="entry name" value="NB-ARC"/>
    <property type="match status" value="1"/>
</dbReference>
<proteinExistence type="predicted"/>
<evidence type="ECO:0000259" key="1">
    <source>
        <dbReference type="Pfam" id="PF00931"/>
    </source>
</evidence>
<evidence type="ECO:0000313" key="3">
    <source>
        <dbReference type="EMBL" id="RDW63598.1"/>
    </source>
</evidence>
<comment type="caution">
    <text evidence="3">The sequence shown here is derived from an EMBL/GenBank/DDBJ whole genome shotgun (WGS) entry which is preliminary data.</text>
</comment>
<dbReference type="InterPro" id="IPR002182">
    <property type="entry name" value="NB-ARC"/>
</dbReference>
<dbReference type="OrthoDB" id="5986190at2759"/>
<dbReference type="InterPro" id="IPR010730">
    <property type="entry name" value="HET"/>
</dbReference>
<feature type="domain" description="NB-ARC" evidence="1">
    <location>
        <begin position="276"/>
        <end position="448"/>
    </location>
</feature>
<keyword evidence="4" id="KW-1185">Reference proteome</keyword>
<evidence type="ECO:0000259" key="2">
    <source>
        <dbReference type="Pfam" id="PF06985"/>
    </source>
</evidence>
<accession>A0A3D8QPJ3</accession>
<dbReference type="STRING" id="1849047.A0A3D8QPJ3"/>
<dbReference type="AlphaFoldDB" id="A0A3D8QPJ3"/>